<dbReference type="KEGG" id="ebm:SG0102_23110"/>
<dbReference type="OrthoDB" id="9776217at2"/>
<sequence length="111" mass="13009">MINEETKTKLQVMGMEEFADGIESQQRAGTFDAIPFEQRFDNLVDYVYEAKYQKKIETLRRRAKLRFPSADVRDIYYEGRAITKELIANLSTCNYMFSHIDISIEGRVVNK</sequence>
<name>A0A3G9J818_9FIRM</name>
<organism evidence="1 2">
    <name type="scientific">Intestinibaculum porci</name>
    <dbReference type="NCBI Taxonomy" id="2487118"/>
    <lineage>
        <taxon>Bacteria</taxon>
        <taxon>Bacillati</taxon>
        <taxon>Bacillota</taxon>
        <taxon>Erysipelotrichia</taxon>
        <taxon>Erysipelotrichales</taxon>
        <taxon>Erysipelotrichaceae</taxon>
        <taxon>Intestinibaculum</taxon>
    </lineage>
</organism>
<dbReference type="Proteomes" id="UP000268059">
    <property type="component" value="Chromosome"/>
</dbReference>
<dbReference type="RefSeq" id="WP_125120107.1">
    <property type="nucleotide sequence ID" value="NZ_AP019309.1"/>
</dbReference>
<dbReference type="EMBL" id="AP019309">
    <property type="protein sequence ID" value="BBH27377.1"/>
    <property type="molecule type" value="Genomic_DNA"/>
</dbReference>
<gene>
    <name evidence="1" type="ORF">SG0102_23110</name>
</gene>
<accession>A0A3G9J818</accession>
<protein>
    <submittedName>
        <fullName evidence="1">Uncharacterized protein</fullName>
    </submittedName>
</protein>
<dbReference type="InParanoid" id="A0A3G9J818"/>
<reference evidence="1 2" key="1">
    <citation type="submission" date="2018-11" db="EMBL/GenBank/DDBJ databases">
        <title>Novel Erysipelotrichaceae bacterium isolated from small intestine of a swine.</title>
        <authorList>
            <person name="Kim J.S."/>
            <person name="Choe H."/>
            <person name="Lee Y.R."/>
            <person name="Kim K.M."/>
            <person name="Park D.S."/>
        </authorList>
    </citation>
    <scope>NUCLEOTIDE SEQUENCE [LARGE SCALE GENOMIC DNA]</scope>
    <source>
        <strain evidence="1 2">SG0102</strain>
    </source>
</reference>
<evidence type="ECO:0000313" key="2">
    <source>
        <dbReference type="Proteomes" id="UP000268059"/>
    </source>
</evidence>
<dbReference type="AlphaFoldDB" id="A0A3G9J818"/>
<proteinExistence type="predicted"/>
<evidence type="ECO:0000313" key="1">
    <source>
        <dbReference type="EMBL" id="BBH27377.1"/>
    </source>
</evidence>
<keyword evidence="2" id="KW-1185">Reference proteome</keyword>